<dbReference type="InterPro" id="IPR014748">
    <property type="entry name" value="Enoyl-CoA_hydra_C"/>
</dbReference>
<dbReference type="PANTHER" id="PTHR11941:SF54">
    <property type="entry name" value="ENOYL-COA HYDRATASE, MITOCHONDRIAL"/>
    <property type="match status" value="1"/>
</dbReference>
<dbReference type="Gene3D" id="1.10.12.10">
    <property type="entry name" value="Lyase 2-enoyl-coa Hydratase, Chain A, domain 2"/>
    <property type="match status" value="1"/>
</dbReference>
<dbReference type="Proteomes" id="UP000237797">
    <property type="component" value="Unassembled WGS sequence"/>
</dbReference>
<keyword evidence="5" id="KW-1185">Reference proteome</keyword>
<dbReference type="CDD" id="cd06558">
    <property type="entry name" value="crotonase-like"/>
    <property type="match status" value="1"/>
</dbReference>
<dbReference type="InterPro" id="IPR001753">
    <property type="entry name" value="Enoyl-CoA_hydra/iso"/>
</dbReference>
<proteinExistence type="inferred from homology"/>
<comment type="similarity">
    <text evidence="1 3">Belongs to the enoyl-CoA hydratase/isomerase family.</text>
</comment>
<reference evidence="4 5" key="1">
    <citation type="submission" date="2018-03" db="EMBL/GenBank/DDBJ databases">
        <title>Genomic Encyclopedia of Archaeal and Bacterial Type Strains, Phase II (KMG-II): from individual species to whole genera.</title>
        <authorList>
            <person name="Goeker M."/>
        </authorList>
    </citation>
    <scope>NUCLEOTIDE SEQUENCE [LARGE SCALE GENOMIC DNA]</scope>
    <source>
        <strain evidence="4 5">DSM 44946</strain>
    </source>
</reference>
<dbReference type="RefSeq" id="WP_106344673.1">
    <property type="nucleotide sequence ID" value="NZ_PVNE01000007.1"/>
</dbReference>
<dbReference type="Gene3D" id="3.90.226.10">
    <property type="entry name" value="2-enoyl-CoA Hydratase, Chain A, domain 1"/>
    <property type="match status" value="1"/>
</dbReference>
<dbReference type="EMBL" id="PVNE01000007">
    <property type="protein sequence ID" value="PRX41321.1"/>
    <property type="molecule type" value="Genomic_DNA"/>
</dbReference>
<dbReference type="SUPFAM" id="SSF52096">
    <property type="entry name" value="ClpP/crotonase"/>
    <property type="match status" value="1"/>
</dbReference>
<dbReference type="PANTHER" id="PTHR11941">
    <property type="entry name" value="ENOYL-COA HYDRATASE-RELATED"/>
    <property type="match status" value="1"/>
</dbReference>
<accession>A0A2T0LGB4</accession>
<organism evidence="4 5">
    <name type="scientific">Planifilum fimeticola</name>
    <dbReference type="NCBI Taxonomy" id="201975"/>
    <lineage>
        <taxon>Bacteria</taxon>
        <taxon>Bacillati</taxon>
        <taxon>Bacillota</taxon>
        <taxon>Bacilli</taxon>
        <taxon>Bacillales</taxon>
        <taxon>Thermoactinomycetaceae</taxon>
        <taxon>Planifilum</taxon>
    </lineage>
</organism>
<evidence type="ECO:0000256" key="2">
    <source>
        <dbReference type="ARBA" id="ARBA00023239"/>
    </source>
</evidence>
<name>A0A2T0LGB4_9BACL</name>
<evidence type="ECO:0000256" key="1">
    <source>
        <dbReference type="ARBA" id="ARBA00005254"/>
    </source>
</evidence>
<evidence type="ECO:0000313" key="5">
    <source>
        <dbReference type="Proteomes" id="UP000237797"/>
    </source>
</evidence>
<dbReference type="OrthoDB" id="9775794at2"/>
<evidence type="ECO:0000256" key="3">
    <source>
        <dbReference type="RuleBase" id="RU003707"/>
    </source>
</evidence>
<dbReference type="FunFam" id="1.10.12.10:FF:000001">
    <property type="entry name" value="Probable enoyl-CoA hydratase, mitochondrial"/>
    <property type="match status" value="1"/>
</dbReference>
<dbReference type="InterPro" id="IPR018376">
    <property type="entry name" value="Enoyl-CoA_hyd/isom_CS"/>
</dbReference>
<dbReference type="InterPro" id="IPR029045">
    <property type="entry name" value="ClpP/crotonase-like_dom_sf"/>
</dbReference>
<protein>
    <submittedName>
        <fullName evidence="4">Enoyl-CoA hydratase</fullName>
    </submittedName>
</protein>
<dbReference type="Pfam" id="PF00378">
    <property type="entry name" value="ECH_1"/>
    <property type="match status" value="1"/>
</dbReference>
<dbReference type="PROSITE" id="PS00166">
    <property type="entry name" value="ENOYL_COA_HYDRATASE"/>
    <property type="match status" value="1"/>
</dbReference>
<sequence>MPETPERKTILAEVADGLGIITVNRPEVRNALNSAVIWEMREVLGSWREDDRVKLVVFTGAGEKAFVSGADIAELNRRTLRDGLAAVLQGLCDEIERYEKPTIAAVNGYALGGGCELAMACDLRIAQENARFGFPELHLSILPGAGGTQRLARLVGKGRAIDMILTGTLIDAREAERIGLVSRVVPRGRLMEEVRSVAEAILSKGPLAVRLAKLVVHAGFETDQRTGMILEKLAQSLLYTTEDMREGTAAFLEKRKPSFKGR</sequence>
<evidence type="ECO:0000313" key="4">
    <source>
        <dbReference type="EMBL" id="PRX41321.1"/>
    </source>
</evidence>
<dbReference type="AlphaFoldDB" id="A0A2T0LGB4"/>
<keyword evidence="2" id="KW-0456">Lyase</keyword>
<dbReference type="FunFam" id="3.90.226.10:FF:000009">
    <property type="entry name" value="Carnitinyl-CoA dehydratase"/>
    <property type="match status" value="1"/>
</dbReference>
<gene>
    <name evidence="4" type="ORF">CLV97_10787</name>
</gene>
<dbReference type="GO" id="GO:0006635">
    <property type="term" value="P:fatty acid beta-oxidation"/>
    <property type="evidence" value="ECO:0007669"/>
    <property type="project" value="TreeGrafter"/>
</dbReference>
<dbReference type="GO" id="GO:0016836">
    <property type="term" value="F:hydro-lyase activity"/>
    <property type="evidence" value="ECO:0007669"/>
    <property type="project" value="UniProtKB-ARBA"/>
</dbReference>
<comment type="caution">
    <text evidence="4">The sequence shown here is derived from an EMBL/GenBank/DDBJ whole genome shotgun (WGS) entry which is preliminary data.</text>
</comment>